<dbReference type="InterPro" id="IPR015947">
    <property type="entry name" value="PUA-like_sf"/>
</dbReference>
<dbReference type="Pfam" id="PF01472">
    <property type="entry name" value="PUA"/>
    <property type="match status" value="1"/>
</dbReference>
<feature type="binding site" evidence="8">
    <location>
        <position position="169"/>
    </location>
    <ligand>
        <name>substrate</name>
    </ligand>
</feature>
<dbReference type="InterPro" id="IPR005715">
    <property type="entry name" value="Glu_5kinase/COase_Synthase"/>
</dbReference>
<dbReference type="PROSITE" id="PS00902">
    <property type="entry name" value="GLUTAMATE_5_KINASE"/>
    <property type="match status" value="1"/>
</dbReference>
<dbReference type="SUPFAM" id="SSF53633">
    <property type="entry name" value="Carbamate kinase-like"/>
    <property type="match status" value="1"/>
</dbReference>
<dbReference type="Pfam" id="PF00696">
    <property type="entry name" value="AA_kinase"/>
    <property type="match status" value="1"/>
</dbReference>
<comment type="catalytic activity">
    <reaction evidence="8">
        <text>L-glutamate + ATP = L-glutamyl 5-phosphate + ADP</text>
        <dbReference type="Rhea" id="RHEA:14877"/>
        <dbReference type="ChEBI" id="CHEBI:29985"/>
        <dbReference type="ChEBI" id="CHEBI:30616"/>
        <dbReference type="ChEBI" id="CHEBI:58274"/>
        <dbReference type="ChEBI" id="CHEBI:456216"/>
        <dbReference type="EC" id="2.7.2.11"/>
    </reaction>
</comment>
<reference evidence="10" key="1">
    <citation type="journal article" date="2014" name="Int. J. Syst. Evol. Microbiol.">
        <title>Complete genome sequence of Corynebacterium casei LMG S-19264T (=DSM 44701T), isolated from a smear-ripened cheese.</title>
        <authorList>
            <consortium name="US DOE Joint Genome Institute (JGI-PGF)"/>
            <person name="Walter F."/>
            <person name="Albersmeier A."/>
            <person name="Kalinowski J."/>
            <person name="Ruckert C."/>
        </authorList>
    </citation>
    <scope>NUCLEOTIDE SEQUENCE</scope>
    <source>
        <strain evidence="10">JCM 5069</strain>
    </source>
</reference>
<accession>A0A919GM36</accession>
<feature type="binding site" evidence="8">
    <location>
        <begin position="201"/>
        <end position="202"/>
    </location>
    <ligand>
        <name>ATP</name>
        <dbReference type="ChEBI" id="CHEBI:30616"/>
    </ligand>
</feature>
<dbReference type="GO" id="GO:0005524">
    <property type="term" value="F:ATP binding"/>
    <property type="evidence" value="ECO:0007669"/>
    <property type="project" value="UniProtKB-KW"/>
</dbReference>
<dbReference type="NCBIfam" id="TIGR01027">
    <property type="entry name" value="proB"/>
    <property type="match status" value="1"/>
</dbReference>
<dbReference type="PROSITE" id="PS50890">
    <property type="entry name" value="PUA"/>
    <property type="match status" value="1"/>
</dbReference>
<comment type="function">
    <text evidence="8">Catalyzes the transfer of a phosphate group to glutamate to form L-glutamate 5-phosphate.</text>
</comment>
<dbReference type="InterPro" id="IPR041739">
    <property type="entry name" value="G5K_ProB"/>
</dbReference>
<dbReference type="GO" id="GO:0005829">
    <property type="term" value="C:cytosol"/>
    <property type="evidence" value="ECO:0007669"/>
    <property type="project" value="TreeGrafter"/>
</dbReference>
<evidence type="ECO:0000256" key="4">
    <source>
        <dbReference type="ARBA" id="ARBA00022679"/>
    </source>
</evidence>
<keyword evidence="2 8" id="KW-0028">Amino-acid biosynthesis</keyword>
<dbReference type="CDD" id="cd04242">
    <property type="entry name" value="AAK_G5K_ProB"/>
    <property type="match status" value="1"/>
</dbReference>
<dbReference type="GO" id="GO:0004349">
    <property type="term" value="F:glutamate 5-kinase activity"/>
    <property type="evidence" value="ECO:0007669"/>
    <property type="project" value="UniProtKB-UniRule"/>
</dbReference>
<name>A0A919GM36_9ACTN</name>
<dbReference type="InterPro" id="IPR036974">
    <property type="entry name" value="PUA_sf"/>
</dbReference>
<evidence type="ECO:0000256" key="1">
    <source>
        <dbReference type="ARBA" id="ARBA00022490"/>
    </source>
</evidence>
<dbReference type="EC" id="2.7.2.11" evidence="8"/>
<sequence length="399" mass="41431">MSGVNQGDDIHRVSVVDARRVVVKVGSSSLTTAAGGLDADRVDALVDVLAKHLSPRGPLRGPAAEGRARRAPGDREIVLVSSGAIAAGLAPLGLRRRPTDLARQQAAASVGQGLLVARYTASFARYGVRVGQVLLTSDDTSRRAHHRNAARTLDKLLAMGALPLVNENDTVATDEIRFGDNDRLAALVAHLVHADLLVLLSDIDGVYDGDPDLPGSARIAEVRGPADLDGVPIAGTARAGVGTGGMVTKVEAARIAAAAGIPVVLTSASQAADALAGRDTGTYFRPAERRSADRLLWLQHASTPQGALILDDGAVRAVVEGSASLLPAGIAGVDGDFAAGDPVELCDSTGRAVARGLVNFDAKEIPRLIGRSTRELAQELGPAYEREVVHRDDLVLLHP</sequence>
<dbReference type="InterPro" id="IPR011529">
    <property type="entry name" value="Glu_5kinase"/>
</dbReference>
<dbReference type="Gene3D" id="2.30.130.10">
    <property type="entry name" value="PUA domain"/>
    <property type="match status" value="1"/>
</dbReference>
<evidence type="ECO:0000256" key="7">
    <source>
        <dbReference type="ARBA" id="ARBA00022840"/>
    </source>
</evidence>
<evidence type="ECO:0000259" key="9">
    <source>
        <dbReference type="SMART" id="SM00359"/>
    </source>
</evidence>
<dbReference type="InterPro" id="IPR001057">
    <property type="entry name" value="Glu/AcGlu_kinase"/>
</dbReference>
<proteinExistence type="inferred from homology"/>
<dbReference type="GO" id="GO:0055129">
    <property type="term" value="P:L-proline biosynthetic process"/>
    <property type="evidence" value="ECO:0007669"/>
    <property type="project" value="UniProtKB-UniRule"/>
</dbReference>
<dbReference type="PIRSF" id="PIRSF000729">
    <property type="entry name" value="GK"/>
    <property type="match status" value="1"/>
</dbReference>
<dbReference type="InterPro" id="IPR002478">
    <property type="entry name" value="PUA"/>
</dbReference>
<feature type="binding site" evidence="8">
    <location>
        <begin position="243"/>
        <end position="249"/>
    </location>
    <ligand>
        <name>ATP</name>
        <dbReference type="ChEBI" id="CHEBI:30616"/>
    </ligand>
</feature>
<evidence type="ECO:0000256" key="6">
    <source>
        <dbReference type="ARBA" id="ARBA00022777"/>
    </source>
</evidence>
<dbReference type="AlphaFoldDB" id="A0A919GM36"/>
<keyword evidence="5 8" id="KW-0547">Nucleotide-binding</keyword>
<dbReference type="EMBL" id="BNCD01000027">
    <property type="protein sequence ID" value="GHH87290.1"/>
    <property type="molecule type" value="Genomic_DNA"/>
</dbReference>
<dbReference type="InterPro" id="IPR036393">
    <property type="entry name" value="AceGlu_kinase-like_sf"/>
</dbReference>
<dbReference type="Gene3D" id="3.40.1160.10">
    <property type="entry name" value="Acetylglutamate kinase-like"/>
    <property type="match status" value="1"/>
</dbReference>
<keyword evidence="6 8" id="KW-0418">Kinase</keyword>
<evidence type="ECO:0000256" key="8">
    <source>
        <dbReference type="HAMAP-Rule" id="MF_00456"/>
    </source>
</evidence>
<keyword evidence="11" id="KW-1185">Reference proteome</keyword>
<feature type="binding site" evidence="8">
    <location>
        <position position="181"/>
    </location>
    <ligand>
        <name>substrate</name>
    </ligand>
</feature>
<dbReference type="InterPro" id="IPR019797">
    <property type="entry name" value="Glutamate_5-kinase_CS"/>
</dbReference>
<dbReference type="SUPFAM" id="SSF88697">
    <property type="entry name" value="PUA domain-like"/>
    <property type="match status" value="1"/>
</dbReference>
<dbReference type="Proteomes" id="UP000603708">
    <property type="component" value="Unassembled WGS sequence"/>
</dbReference>
<comment type="pathway">
    <text evidence="8">Amino-acid biosynthesis; L-proline biosynthesis; L-glutamate 5-semialdehyde from L-glutamate: step 1/2.</text>
</comment>
<keyword evidence="4 8" id="KW-0808">Transferase</keyword>
<comment type="subcellular location">
    <subcellularLocation>
        <location evidence="8">Cytoplasm</location>
    </subcellularLocation>
</comment>
<dbReference type="SMART" id="SM00359">
    <property type="entry name" value="PUA"/>
    <property type="match status" value="1"/>
</dbReference>
<keyword evidence="1 8" id="KW-0963">Cytoplasm</keyword>
<dbReference type="InterPro" id="IPR001048">
    <property type="entry name" value="Asp/Glu/Uridylate_kinase"/>
</dbReference>
<dbReference type="HAMAP" id="MF_00456">
    <property type="entry name" value="ProB"/>
    <property type="match status" value="1"/>
</dbReference>
<dbReference type="CDD" id="cd21157">
    <property type="entry name" value="PUA_G5K"/>
    <property type="match status" value="1"/>
</dbReference>
<evidence type="ECO:0000313" key="11">
    <source>
        <dbReference type="Proteomes" id="UP000603708"/>
    </source>
</evidence>
<feature type="domain" description="PUA" evidence="9">
    <location>
        <begin position="306"/>
        <end position="385"/>
    </location>
</feature>
<dbReference type="PANTHER" id="PTHR43654:SF1">
    <property type="entry name" value="ISOPENTENYL PHOSPHATE KINASE"/>
    <property type="match status" value="1"/>
</dbReference>
<comment type="similarity">
    <text evidence="8">Belongs to the glutamate 5-kinase family.</text>
</comment>
<organism evidence="10 11">
    <name type="scientific">Streptomyces sulfonofaciens</name>
    <dbReference type="NCBI Taxonomy" id="68272"/>
    <lineage>
        <taxon>Bacteria</taxon>
        <taxon>Bacillati</taxon>
        <taxon>Actinomycetota</taxon>
        <taxon>Actinomycetes</taxon>
        <taxon>Kitasatosporales</taxon>
        <taxon>Streptomycetaceae</taxon>
        <taxon>Streptomyces</taxon>
    </lineage>
</organism>
<feature type="binding site" evidence="8">
    <location>
        <position position="24"/>
    </location>
    <ligand>
        <name>ATP</name>
        <dbReference type="ChEBI" id="CHEBI:30616"/>
    </ligand>
</feature>
<dbReference type="PRINTS" id="PR00474">
    <property type="entry name" value="GLU5KINASE"/>
</dbReference>
<gene>
    <name evidence="8 10" type="primary">proB</name>
    <name evidence="10" type="ORF">GCM10018793_62530</name>
</gene>
<keyword evidence="3 8" id="KW-0641">Proline biosynthesis</keyword>
<evidence type="ECO:0000256" key="5">
    <source>
        <dbReference type="ARBA" id="ARBA00022741"/>
    </source>
</evidence>
<reference evidence="10" key="2">
    <citation type="submission" date="2020-09" db="EMBL/GenBank/DDBJ databases">
        <authorList>
            <person name="Sun Q."/>
            <person name="Ohkuma M."/>
        </authorList>
    </citation>
    <scope>NUCLEOTIDE SEQUENCE</scope>
    <source>
        <strain evidence="10">JCM 5069</strain>
    </source>
</reference>
<keyword evidence="7 8" id="KW-0067">ATP-binding</keyword>
<dbReference type="FunFam" id="3.40.1160.10:FF:000006">
    <property type="entry name" value="Glutamate 5-kinase"/>
    <property type="match status" value="1"/>
</dbReference>
<dbReference type="PANTHER" id="PTHR43654">
    <property type="entry name" value="GLUTAMATE 5-KINASE"/>
    <property type="match status" value="1"/>
</dbReference>
<evidence type="ECO:0000256" key="2">
    <source>
        <dbReference type="ARBA" id="ARBA00022605"/>
    </source>
</evidence>
<evidence type="ECO:0000313" key="10">
    <source>
        <dbReference type="EMBL" id="GHH87290.1"/>
    </source>
</evidence>
<protein>
    <recommendedName>
        <fullName evidence="8">Glutamate 5-kinase</fullName>
        <ecNumber evidence="8">2.7.2.11</ecNumber>
    </recommendedName>
    <alternativeName>
        <fullName evidence="8">Gamma-glutamyl kinase</fullName>
        <shortName evidence="8">GK</shortName>
    </alternativeName>
</protein>
<feature type="binding site" evidence="8">
    <location>
        <position position="82"/>
    </location>
    <ligand>
        <name>substrate</name>
    </ligand>
</feature>
<evidence type="ECO:0000256" key="3">
    <source>
        <dbReference type="ARBA" id="ARBA00022650"/>
    </source>
</evidence>
<comment type="caution">
    <text evidence="10">The sequence shown here is derived from an EMBL/GenBank/DDBJ whole genome shotgun (WGS) entry which is preliminary data.</text>
</comment>
<dbReference type="GO" id="GO:0003723">
    <property type="term" value="F:RNA binding"/>
    <property type="evidence" value="ECO:0007669"/>
    <property type="project" value="InterPro"/>
</dbReference>